<dbReference type="InterPro" id="IPR038770">
    <property type="entry name" value="Na+/solute_symporter_sf"/>
</dbReference>
<proteinExistence type="inferred from homology"/>
<dbReference type="InterPro" id="IPR004710">
    <property type="entry name" value="Bilac:Na_transpt"/>
</dbReference>
<reference evidence="8" key="1">
    <citation type="journal article" date="2023" name="Insect Mol. Biol.">
        <title>Genome sequencing provides insights into the evolution of gene families encoding plant cell wall-degrading enzymes in longhorned beetles.</title>
        <authorList>
            <person name="Shin N.R."/>
            <person name="Okamura Y."/>
            <person name="Kirsch R."/>
            <person name="Pauchet Y."/>
        </authorList>
    </citation>
    <scope>NUCLEOTIDE SEQUENCE</scope>
    <source>
        <strain evidence="8">MMC_N1</strain>
    </source>
</reference>
<evidence type="ECO:0000313" key="8">
    <source>
        <dbReference type="EMBL" id="KAJ8980773.1"/>
    </source>
</evidence>
<keyword evidence="4" id="KW-0769">Symport</keyword>
<keyword evidence="6 7" id="KW-0472">Membrane</keyword>
<evidence type="ECO:0000256" key="4">
    <source>
        <dbReference type="ARBA" id="ARBA00022847"/>
    </source>
</evidence>
<feature type="transmembrane region" description="Helical" evidence="7">
    <location>
        <begin position="556"/>
        <end position="578"/>
    </location>
</feature>
<comment type="similarity">
    <text evidence="2">Belongs to the bile acid:sodium symporter (BASS) (TC 2.A.28) family.</text>
</comment>
<dbReference type="PANTHER" id="PTHR10361:SF28">
    <property type="entry name" value="P3 PROTEIN-RELATED"/>
    <property type="match status" value="1"/>
</dbReference>
<feature type="transmembrane region" description="Helical" evidence="7">
    <location>
        <begin position="267"/>
        <end position="284"/>
    </location>
</feature>
<evidence type="ECO:0008006" key="10">
    <source>
        <dbReference type="Google" id="ProtNLM"/>
    </source>
</evidence>
<feature type="transmembrane region" description="Helical" evidence="7">
    <location>
        <begin position="430"/>
        <end position="447"/>
    </location>
</feature>
<dbReference type="Gene3D" id="1.20.1530.20">
    <property type="match status" value="3"/>
</dbReference>
<dbReference type="PANTHER" id="PTHR10361">
    <property type="entry name" value="SODIUM-BILE ACID COTRANSPORTER"/>
    <property type="match status" value="1"/>
</dbReference>
<keyword evidence="3 7" id="KW-0812">Transmembrane</keyword>
<evidence type="ECO:0000256" key="7">
    <source>
        <dbReference type="SAM" id="Phobius"/>
    </source>
</evidence>
<keyword evidence="4" id="KW-0813">Transport</keyword>
<gene>
    <name evidence="8" type="ORF">NQ317_016024</name>
</gene>
<feature type="transmembrane region" description="Helical" evidence="7">
    <location>
        <begin position="225"/>
        <end position="247"/>
    </location>
</feature>
<comment type="subcellular location">
    <subcellularLocation>
        <location evidence="1">Membrane</location>
        <topology evidence="1">Multi-pass membrane protein</topology>
    </subcellularLocation>
</comment>
<evidence type="ECO:0000256" key="1">
    <source>
        <dbReference type="ARBA" id="ARBA00004141"/>
    </source>
</evidence>
<feature type="transmembrane region" description="Helical" evidence="7">
    <location>
        <begin position="391"/>
        <end position="410"/>
    </location>
</feature>
<accession>A0ABQ9JRY8</accession>
<evidence type="ECO:0000313" key="9">
    <source>
        <dbReference type="Proteomes" id="UP001162164"/>
    </source>
</evidence>
<feature type="transmembrane region" description="Helical" evidence="7">
    <location>
        <begin position="360"/>
        <end position="379"/>
    </location>
</feature>
<feature type="transmembrane region" description="Helical" evidence="7">
    <location>
        <begin position="329"/>
        <end position="348"/>
    </location>
</feature>
<dbReference type="InterPro" id="IPR002657">
    <property type="entry name" value="BilAc:Na_symport/Acr3"/>
</dbReference>
<evidence type="ECO:0000256" key="2">
    <source>
        <dbReference type="ARBA" id="ARBA00006528"/>
    </source>
</evidence>
<evidence type="ECO:0000256" key="3">
    <source>
        <dbReference type="ARBA" id="ARBA00022692"/>
    </source>
</evidence>
<feature type="transmembrane region" description="Helical" evidence="7">
    <location>
        <begin position="170"/>
        <end position="192"/>
    </location>
</feature>
<evidence type="ECO:0000256" key="5">
    <source>
        <dbReference type="ARBA" id="ARBA00022989"/>
    </source>
</evidence>
<dbReference type="Pfam" id="PF01758">
    <property type="entry name" value="SBF"/>
    <property type="match status" value="1"/>
</dbReference>
<organism evidence="8 9">
    <name type="scientific">Molorchus minor</name>
    <dbReference type="NCBI Taxonomy" id="1323400"/>
    <lineage>
        <taxon>Eukaryota</taxon>
        <taxon>Metazoa</taxon>
        <taxon>Ecdysozoa</taxon>
        <taxon>Arthropoda</taxon>
        <taxon>Hexapoda</taxon>
        <taxon>Insecta</taxon>
        <taxon>Pterygota</taxon>
        <taxon>Neoptera</taxon>
        <taxon>Endopterygota</taxon>
        <taxon>Coleoptera</taxon>
        <taxon>Polyphaga</taxon>
        <taxon>Cucujiformia</taxon>
        <taxon>Chrysomeloidea</taxon>
        <taxon>Cerambycidae</taxon>
        <taxon>Lamiinae</taxon>
        <taxon>Monochamini</taxon>
        <taxon>Molorchus</taxon>
    </lineage>
</organism>
<name>A0ABQ9JRY8_9CUCU</name>
<evidence type="ECO:0000256" key="6">
    <source>
        <dbReference type="ARBA" id="ARBA00023136"/>
    </source>
</evidence>
<keyword evidence="5 7" id="KW-1133">Transmembrane helix</keyword>
<keyword evidence="9" id="KW-1185">Reference proteome</keyword>
<sequence>MCPISGMVQCLIVIVMLLLACHTIIVKTLKVSFSPNPVTVRMYDTVKINYEIGNFTDSTDDSELLIYTEDRNIALLEKEIILVDPHLHLTGSFNLSGNFLGQTAVSCKKSRSNQKVEGELDVVVIRKHRPIDTIFTASVAALVSILYINFGCAMDWSELRGILKKPVGPTIGLIGHFLIMPLISFGLGRLLFPSNPAMQLGMFFAGVTPAGGASNMWTVLFDGNLSLSVIMTASSTIAAFGLMPLWIFTLGRVIFQSANLQVPYGQITTSVAALIIPLTIGYLIQRYCKKASLFMARILKGFSMCLILFIIVFAIITNLYLFKLFSWQIIVYGMAVPWLGYLSGYLLAKLCRQSPPDITAISIEVGIQNTGIAIFLLRFALPQPHADLTTVAPVAIAMLTPLPLLFLFLIKKLQSRITKKTRFNEEYIKLIMVTPVLILLIFYSFSVESLTISFMPNDTVTIHMSDILTVEYNIDEIANVEENAEYIIYIEHTNIASLEDEIILVNPQVNSGGFFNVTGIFLGQTVLSCRNLETDELATGNLNIIVIREERIIDRIFTASVATLVALIYINFGCAINWSELPSILKKPIGPTIGFCGQFIFMPLIIIAGMALPWLGYTGGYLIAKLFRQPTPDCMTIAIEVGIQNTGISIFLLRFSLPQPQADLTTVAPVSVAILTPFPLMFLFIFMKIKARLASKKKLSDSQDEDK</sequence>
<feature type="transmembrane region" description="Helical" evidence="7">
    <location>
        <begin position="599"/>
        <end position="617"/>
    </location>
</feature>
<dbReference type="EMBL" id="JAPWTJ010000236">
    <property type="protein sequence ID" value="KAJ8980773.1"/>
    <property type="molecule type" value="Genomic_DNA"/>
</dbReference>
<dbReference type="Proteomes" id="UP001162164">
    <property type="component" value="Unassembled WGS sequence"/>
</dbReference>
<protein>
    <recommendedName>
        <fullName evidence="10">Ileal sodium/bile acid cotransporter</fullName>
    </recommendedName>
</protein>
<feature type="transmembrane region" description="Helical" evidence="7">
    <location>
        <begin position="667"/>
        <end position="687"/>
    </location>
</feature>
<feature type="transmembrane region" description="Helical" evidence="7">
    <location>
        <begin position="133"/>
        <end position="150"/>
    </location>
</feature>
<comment type="caution">
    <text evidence="8">The sequence shown here is derived from an EMBL/GenBank/DDBJ whole genome shotgun (WGS) entry which is preliminary data.</text>
</comment>
<feature type="non-terminal residue" evidence="8">
    <location>
        <position position="707"/>
    </location>
</feature>
<feature type="transmembrane region" description="Helical" evidence="7">
    <location>
        <begin position="6"/>
        <end position="26"/>
    </location>
</feature>